<reference evidence="1" key="1">
    <citation type="submission" date="2020-05" db="EMBL/GenBank/DDBJ databases">
        <authorList>
            <person name="Chiriac C."/>
            <person name="Salcher M."/>
            <person name="Ghai R."/>
            <person name="Kavagutti S V."/>
        </authorList>
    </citation>
    <scope>NUCLEOTIDE SEQUENCE</scope>
</reference>
<organism evidence="1">
    <name type="scientific">uncultured Caudovirales phage</name>
    <dbReference type="NCBI Taxonomy" id="2100421"/>
    <lineage>
        <taxon>Viruses</taxon>
        <taxon>Duplodnaviria</taxon>
        <taxon>Heunggongvirae</taxon>
        <taxon>Uroviricota</taxon>
        <taxon>Caudoviricetes</taxon>
        <taxon>Peduoviridae</taxon>
        <taxon>Maltschvirus</taxon>
        <taxon>Maltschvirus maltsch</taxon>
    </lineage>
</organism>
<accession>A0A6J5TB90</accession>
<name>A0A6J5TB90_9CAUD</name>
<dbReference type="Gene3D" id="2.40.10.270">
    <property type="entry name" value="Bacteriophage SPP1 head-tail adaptor protein"/>
    <property type="match status" value="1"/>
</dbReference>
<protein>
    <submittedName>
        <fullName evidence="1">Bacteriophage SPP1, head-tail adaptor</fullName>
    </submittedName>
</protein>
<sequence>MGVMRYEDIVVNAVTNSVNEFGEQTTTVTPWFTTRAQVSSVANSLKITEKYRVYNDLVNFTVNFTPNIRQISDTQQGYAITYRGGDWRISDIRESNDRMTVLMLCYRNDPSMPV</sequence>
<dbReference type="InterPro" id="IPR008767">
    <property type="entry name" value="Phage_SPP1_head-tail_adaptor"/>
</dbReference>
<proteinExistence type="predicted"/>
<evidence type="ECO:0000313" key="1">
    <source>
        <dbReference type="EMBL" id="CAB4242191.1"/>
    </source>
</evidence>
<gene>
    <name evidence="1" type="ORF">UFOVP83_21</name>
</gene>
<dbReference type="InterPro" id="IPR038666">
    <property type="entry name" value="SSP1_head-tail_sf"/>
</dbReference>
<dbReference type="Pfam" id="PF05521">
    <property type="entry name" value="Phage_HCP"/>
    <property type="match status" value="1"/>
</dbReference>
<dbReference type="EMBL" id="LR797826">
    <property type="protein sequence ID" value="CAB4242191.1"/>
    <property type="molecule type" value="Genomic_DNA"/>
</dbReference>